<dbReference type="GO" id="GO:0046961">
    <property type="term" value="F:proton-transporting ATPase activity, rotational mechanism"/>
    <property type="evidence" value="ECO:0007669"/>
    <property type="project" value="InterPro"/>
</dbReference>
<evidence type="ECO:0000313" key="17">
    <source>
        <dbReference type="Proteomes" id="UP001152622"/>
    </source>
</evidence>
<evidence type="ECO:0000256" key="11">
    <source>
        <dbReference type="ARBA" id="ARBA00023136"/>
    </source>
</evidence>
<keyword evidence="9" id="KW-0406">Ion transport</keyword>
<keyword evidence="17" id="KW-1185">Reference proteome</keyword>
<comment type="similarity">
    <text evidence="4">Belongs to the V-ATPase 116 kDa subunit family.</text>
</comment>
<evidence type="ECO:0000256" key="14">
    <source>
        <dbReference type="ARBA" id="ARBA00069051"/>
    </source>
</evidence>
<dbReference type="GO" id="GO:0033179">
    <property type="term" value="C:proton-transporting V-type ATPase, V0 domain"/>
    <property type="evidence" value="ECO:0007669"/>
    <property type="project" value="InterPro"/>
</dbReference>
<evidence type="ECO:0000256" key="6">
    <source>
        <dbReference type="ARBA" id="ARBA00022692"/>
    </source>
</evidence>
<keyword evidence="5" id="KW-0813">Transport</keyword>
<comment type="caution">
    <text evidence="16">The sequence shown here is derived from an EMBL/GenBank/DDBJ whole genome shotgun (WGS) entry which is preliminary data.</text>
</comment>
<dbReference type="InterPro" id="IPR057268">
    <property type="entry name" value="Ribosomal_L18"/>
</dbReference>
<dbReference type="PANTHER" id="PTHR12899">
    <property type="entry name" value="39S RIBOSOMAL PROTEIN L18, MITOCHONDRIAL"/>
    <property type="match status" value="1"/>
</dbReference>
<evidence type="ECO:0000256" key="10">
    <source>
        <dbReference type="ARBA" id="ARBA00023128"/>
    </source>
</evidence>
<sequence length="336" mass="37369">MKMTKPKLKPCPHCEGLNAANCKTCKLCFASLAFKARLKMKEEKLASGDWGDSTKKNRNAGRVLDSARISVKKLHALGYKPILLLGKEKRGKTEQGERGSQGPVAALFSLATQQCADSDTAPVEVFMQKAIHTIEYCLGCVSNSASYLRLWALSLGHARQVQRQVICAANSVGSKYPARSMSQAAPHPEPECDDNEHVGTRFINRNPRNLEQMALAVKDRGWADTWPSRHCYHRLVFSRSQHHVTAQVFLAGSDEPVVSCSTQEWAVKRELACCKRSVSASQAVGEVLAQRCLEAGLHRVTFRAVPWEFRSLAVQKFWTAMKEGGITLSEPRRKYI</sequence>
<evidence type="ECO:0000256" key="5">
    <source>
        <dbReference type="ARBA" id="ARBA00022448"/>
    </source>
</evidence>
<accession>A0A9Q1IHM0</accession>
<keyword evidence="7" id="KW-0689">Ribosomal protein</keyword>
<evidence type="ECO:0000256" key="9">
    <source>
        <dbReference type="ARBA" id="ARBA00023065"/>
    </source>
</evidence>
<dbReference type="InterPro" id="IPR036967">
    <property type="entry name" value="Ribosomal_uS11_sf"/>
</dbReference>
<comment type="function">
    <text evidence="13">Together with thiosulfate sulfurtransferase (TST), acts as a mitochondrial import factor for the cytosolic 5S rRNA. The precursor form shows RNA chaperone activity; is able to fold the 5S rRNA into an import-competent conformation that is recognized by rhodanese (TST). Both the cytoplasmic and mitochondrial forms are able to bind to the helix IV-loop D in the gamma domain of the 5S rRNA.</text>
</comment>
<dbReference type="InterPro" id="IPR005484">
    <property type="entry name" value="Ribosomal_uL18_bac/plant/anim"/>
</dbReference>
<evidence type="ECO:0000256" key="3">
    <source>
        <dbReference type="ARBA" id="ARBA00007116"/>
    </source>
</evidence>
<evidence type="ECO:0000256" key="12">
    <source>
        <dbReference type="ARBA" id="ARBA00023274"/>
    </source>
</evidence>
<evidence type="ECO:0000256" key="7">
    <source>
        <dbReference type="ARBA" id="ARBA00022980"/>
    </source>
</evidence>
<dbReference type="Pfam" id="PF00861">
    <property type="entry name" value="Ribosomal_L18p"/>
    <property type="match status" value="1"/>
</dbReference>
<dbReference type="FunFam" id="3.30.420.80:FF:000005">
    <property type="entry name" value="39S ribosomal protein L18, mitochondrial"/>
    <property type="match status" value="1"/>
</dbReference>
<dbReference type="Proteomes" id="UP001152622">
    <property type="component" value="Chromosome 16"/>
</dbReference>
<dbReference type="EMBL" id="JAINUF010000016">
    <property type="protein sequence ID" value="KAJ8339854.1"/>
    <property type="molecule type" value="Genomic_DNA"/>
</dbReference>
<evidence type="ECO:0000256" key="1">
    <source>
        <dbReference type="ARBA" id="ARBA00004141"/>
    </source>
</evidence>
<keyword evidence="12" id="KW-0687">Ribonucleoprotein</keyword>
<dbReference type="GO" id="GO:0003735">
    <property type="term" value="F:structural constituent of ribosome"/>
    <property type="evidence" value="ECO:0007669"/>
    <property type="project" value="InterPro"/>
</dbReference>
<dbReference type="GO" id="GO:0005840">
    <property type="term" value="C:ribosome"/>
    <property type="evidence" value="ECO:0007669"/>
    <property type="project" value="UniProtKB-KW"/>
</dbReference>
<keyword evidence="8" id="KW-1133">Transmembrane helix</keyword>
<dbReference type="InterPro" id="IPR002490">
    <property type="entry name" value="V-ATPase_116kDa_su"/>
</dbReference>
<dbReference type="AlphaFoldDB" id="A0A9Q1IHM0"/>
<comment type="subcellular location">
    <subcellularLocation>
        <location evidence="1">Membrane</location>
        <topology evidence="1">Multi-pass membrane protein</topology>
    </subcellularLocation>
    <subcellularLocation>
        <location evidence="2">Mitochondrion</location>
    </subcellularLocation>
</comment>
<dbReference type="GO" id="GO:0006412">
    <property type="term" value="P:translation"/>
    <property type="evidence" value="ECO:0007669"/>
    <property type="project" value="InterPro"/>
</dbReference>
<dbReference type="GO" id="GO:0005743">
    <property type="term" value="C:mitochondrial inner membrane"/>
    <property type="evidence" value="ECO:0007669"/>
    <property type="project" value="UniProtKB-ARBA"/>
</dbReference>
<organism evidence="16 17">
    <name type="scientific">Synaphobranchus kaupii</name>
    <name type="common">Kaup's arrowtooth eel</name>
    <dbReference type="NCBI Taxonomy" id="118154"/>
    <lineage>
        <taxon>Eukaryota</taxon>
        <taxon>Metazoa</taxon>
        <taxon>Chordata</taxon>
        <taxon>Craniata</taxon>
        <taxon>Vertebrata</taxon>
        <taxon>Euteleostomi</taxon>
        <taxon>Actinopterygii</taxon>
        <taxon>Neopterygii</taxon>
        <taxon>Teleostei</taxon>
        <taxon>Anguilliformes</taxon>
        <taxon>Synaphobranchidae</taxon>
        <taxon>Synaphobranchus</taxon>
    </lineage>
</organism>
<evidence type="ECO:0000313" key="16">
    <source>
        <dbReference type="EMBL" id="KAJ8339854.1"/>
    </source>
</evidence>
<dbReference type="GO" id="GO:1990904">
    <property type="term" value="C:ribonucleoprotein complex"/>
    <property type="evidence" value="ECO:0007669"/>
    <property type="project" value="UniProtKB-KW"/>
</dbReference>
<gene>
    <name evidence="16" type="ORF">SKAU_G00344870</name>
</gene>
<evidence type="ECO:0000256" key="4">
    <source>
        <dbReference type="ARBA" id="ARBA00009904"/>
    </source>
</evidence>
<dbReference type="PANTHER" id="PTHR12899:SF3">
    <property type="entry name" value="LARGE RIBOSOMAL SUBUNIT PROTEIN UL18M"/>
    <property type="match status" value="1"/>
</dbReference>
<dbReference type="CDD" id="cd00432">
    <property type="entry name" value="Ribosomal_L18_L5e"/>
    <property type="match status" value="1"/>
</dbReference>
<reference evidence="16" key="1">
    <citation type="journal article" date="2023" name="Science">
        <title>Genome structures resolve the early diversification of teleost fishes.</title>
        <authorList>
            <person name="Parey E."/>
            <person name="Louis A."/>
            <person name="Montfort J."/>
            <person name="Bouchez O."/>
            <person name="Roques C."/>
            <person name="Iampietro C."/>
            <person name="Lluch J."/>
            <person name="Castinel A."/>
            <person name="Donnadieu C."/>
            <person name="Desvignes T."/>
            <person name="Floi Bucao C."/>
            <person name="Jouanno E."/>
            <person name="Wen M."/>
            <person name="Mejri S."/>
            <person name="Dirks R."/>
            <person name="Jansen H."/>
            <person name="Henkel C."/>
            <person name="Chen W.J."/>
            <person name="Zahm M."/>
            <person name="Cabau C."/>
            <person name="Klopp C."/>
            <person name="Thompson A.W."/>
            <person name="Robinson-Rechavi M."/>
            <person name="Braasch I."/>
            <person name="Lecointre G."/>
            <person name="Bobe J."/>
            <person name="Postlethwait J.H."/>
            <person name="Berthelot C."/>
            <person name="Roest Crollius H."/>
            <person name="Guiguen Y."/>
        </authorList>
    </citation>
    <scope>NUCLEOTIDE SEQUENCE</scope>
    <source>
        <strain evidence="16">WJC10195</strain>
    </source>
</reference>
<name>A0A9Q1IHM0_SYNKA</name>
<proteinExistence type="inferred from homology"/>
<comment type="similarity">
    <text evidence="3">Belongs to the universal ribosomal protein uL18 family.</text>
</comment>
<keyword evidence="11" id="KW-0472">Membrane</keyword>
<dbReference type="GO" id="GO:0008097">
    <property type="term" value="F:5S rRNA binding"/>
    <property type="evidence" value="ECO:0007669"/>
    <property type="project" value="TreeGrafter"/>
</dbReference>
<dbReference type="Pfam" id="PF01496">
    <property type="entry name" value="V_ATPase_I"/>
    <property type="match status" value="1"/>
</dbReference>
<protein>
    <recommendedName>
        <fullName evidence="14">Large ribosomal subunit protein uL18m</fullName>
    </recommendedName>
    <alternativeName>
        <fullName evidence="15">39S ribosomal protein L18, mitochondrial</fullName>
    </alternativeName>
</protein>
<evidence type="ECO:0000256" key="2">
    <source>
        <dbReference type="ARBA" id="ARBA00004173"/>
    </source>
</evidence>
<evidence type="ECO:0000256" key="15">
    <source>
        <dbReference type="ARBA" id="ARBA00082661"/>
    </source>
</evidence>
<keyword evidence="10" id="KW-0496">Mitochondrion</keyword>
<keyword evidence="6" id="KW-0812">Transmembrane</keyword>
<dbReference type="OrthoDB" id="1932324at2759"/>
<dbReference type="Gene3D" id="3.30.420.80">
    <property type="entry name" value="Ribosomal protein S11"/>
    <property type="match status" value="1"/>
</dbReference>
<dbReference type="SUPFAM" id="SSF53137">
    <property type="entry name" value="Translational machinery components"/>
    <property type="match status" value="1"/>
</dbReference>
<evidence type="ECO:0000256" key="8">
    <source>
        <dbReference type="ARBA" id="ARBA00022989"/>
    </source>
</evidence>
<evidence type="ECO:0000256" key="13">
    <source>
        <dbReference type="ARBA" id="ARBA00059887"/>
    </source>
</evidence>